<comment type="similarity">
    <text evidence="2">Belongs to the glycosyl hydrolase 3 family.</text>
</comment>
<evidence type="ECO:0000259" key="5">
    <source>
        <dbReference type="SMART" id="SM01217"/>
    </source>
</evidence>
<protein>
    <recommendedName>
        <fullName evidence="3">beta-glucosidase</fullName>
        <ecNumber evidence="3">3.2.1.21</ecNumber>
    </recommendedName>
</protein>
<dbReference type="Proteomes" id="UP001162483">
    <property type="component" value="Unassembled WGS sequence"/>
</dbReference>
<evidence type="ECO:0000256" key="2">
    <source>
        <dbReference type="ARBA" id="ARBA00005336"/>
    </source>
</evidence>
<evidence type="ECO:0000313" key="6">
    <source>
        <dbReference type="EMBL" id="CAI9602568.1"/>
    </source>
</evidence>
<dbReference type="PANTHER" id="PTHR42715:SF10">
    <property type="entry name" value="BETA-GLUCOSIDASE"/>
    <property type="match status" value="1"/>
</dbReference>
<evidence type="ECO:0000256" key="3">
    <source>
        <dbReference type="ARBA" id="ARBA00012744"/>
    </source>
</evidence>
<dbReference type="InterPro" id="IPR050288">
    <property type="entry name" value="Cellulose_deg_GH3"/>
</dbReference>
<proteinExistence type="inferred from homology"/>
<gene>
    <name evidence="6" type="ORF">SPARVUS_LOCUS13155222</name>
</gene>
<dbReference type="EC" id="3.2.1.21" evidence="3"/>
<accession>A0ABN9G4Y0</accession>
<evidence type="ECO:0000256" key="1">
    <source>
        <dbReference type="ARBA" id="ARBA00000448"/>
    </source>
</evidence>
<dbReference type="Pfam" id="PF14310">
    <property type="entry name" value="Fn3-like"/>
    <property type="match status" value="1"/>
</dbReference>
<dbReference type="SUPFAM" id="SSF52279">
    <property type="entry name" value="Beta-D-glucan exohydrolase, C-terminal domain"/>
    <property type="match status" value="1"/>
</dbReference>
<dbReference type="Gene3D" id="3.40.50.1700">
    <property type="entry name" value="Glycoside hydrolase family 3 C-terminal domain"/>
    <property type="match status" value="1"/>
</dbReference>
<dbReference type="PANTHER" id="PTHR42715">
    <property type="entry name" value="BETA-GLUCOSIDASE"/>
    <property type="match status" value="1"/>
</dbReference>
<dbReference type="Gene3D" id="2.60.40.10">
    <property type="entry name" value="Immunoglobulins"/>
    <property type="match status" value="1"/>
</dbReference>
<keyword evidence="4" id="KW-0378">Hydrolase</keyword>
<dbReference type="InterPro" id="IPR026891">
    <property type="entry name" value="Fn3-like"/>
</dbReference>
<dbReference type="InterPro" id="IPR013783">
    <property type="entry name" value="Ig-like_fold"/>
</dbReference>
<dbReference type="SMART" id="SM01217">
    <property type="entry name" value="Fn3_like"/>
    <property type="match status" value="1"/>
</dbReference>
<evidence type="ECO:0000313" key="7">
    <source>
        <dbReference type="Proteomes" id="UP001162483"/>
    </source>
</evidence>
<name>A0ABN9G4Y0_9NEOB</name>
<feature type="domain" description="Fibronectin type III-like" evidence="5">
    <location>
        <begin position="81"/>
        <end position="148"/>
    </location>
</feature>
<sequence length="176" mass="19843">MLYLSLKHLLSKVPAMENYTMQGRTYRYYGSQVPLYPFGYGLSYTMFHYSNLEVNPSLLHPCDTLLLSVNVKNTGLRMGVEVVQVYMSWWTASVPVPHWQLVGVQRVTIPVGSSVKVSIKILPRQRAVWTDNWILEPGEFAIYAGGQQPYQITSVPSNVLQATFIVVGTSRPLSIC</sequence>
<comment type="caution">
    <text evidence="6">The sequence shown here is derived from an EMBL/GenBank/DDBJ whole genome shotgun (WGS) entry which is preliminary data.</text>
</comment>
<organism evidence="6 7">
    <name type="scientific">Staurois parvus</name>
    <dbReference type="NCBI Taxonomy" id="386267"/>
    <lineage>
        <taxon>Eukaryota</taxon>
        <taxon>Metazoa</taxon>
        <taxon>Chordata</taxon>
        <taxon>Craniata</taxon>
        <taxon>Vertebrata</taxon>
        <taxon>Euteleostomi</taxon>
        <taxon>Amphibia</taxon>
        <taxon>Batrachia</taxon>
        <taxon>Anura</taxon>
        <taxon>Neobatrachia</taxon>
        <taxon>Ranoidea</taxon>
        <taxon>Ranidae</taxon>
        <taxon>Staurois</taxon>
    </lineage>
</organism>
<dbReference type="InterPro" id="IPR036881">
    <property type="entry name" value="Glyco_hydro_3_C_sf"/>
</dbReference>
<keyword evidence="7" id="KW-1185">Reference proteome</keyword>
<dbReference type="EMBL" id="CATNWA010017708">
    <property type="protein sequence ID" value="CAI9602568.1"/>
    <property type="molecule type" value="Genomic_DNA"/>
</dbReference>
<reference evidence="6" key="1">
    <citation type="submission" date="2023-05" db="EMBL/GenBank/DDBJ databases">
        <authorList>
            <person name="Stuckert A."/>
        </authorList>
    </citation>
    <scope>NUCLEOTIDE SEQUENCE</scope>
</reference>
<comment type="catalytic activity">
    <reaction evidence="1">
        <text>Hydrolysis of terminal, non-reducing beta-D-glucosyl residues with release of beta-D-glucose.</text>
        <dbReference type="EC" id="3.2.1.21"/>
    </reaction>
</comment>
<evidence type="ECO:0000256" key="4">
    <source>
        <dbReference type="ARBA" id="ARBA00022801"/>
    </source>
</evidence>